<evidence type="ECO:0000256" key="9">
    <source>
        <dbReference type="ARBA" id="ARBA00031636"/>
    </source>
</evidence>
<feature type="transmembrane region" description="Helical" evidence="10">
    <location>
        <begin position="132"/>
        <end position="151"/>
    </location>
</feature>
<evidence type="ECO:0000313" key="12">
    <source>
        <dbReference type="Proteomes" id="UP000346198"/>
    </source>
</evidence>
<feature type="transmembrane region" description="Helical" evidence="10">
    <location>
        <begin position="322"/>
        <end position="345"/>
    </location>
</feature>
<keyword evidence="12" id="KW-1185">Reference proteome</keyword>
<keyword evidence="6 10" id="KW-1133">Transmembrane helix</keyword>
<dbReference type="PANTHER" id="PTHR43298">
    <property type="entry name" value="MULTIDRUG RESISTANCE PROTEIN NORM-RELATED"/>
    <property type="match status" value="1"/>
</dbReference>
<dbReference type="InterPro" id="IPR050222">
    <property type="entry name" value="MATE_MdtK"/>
</dbReference>
<evidence type="ECO:0000256" key="6">
    <source>
        <dbReference type="ARBA" id="ARBA00022989"/>
    </source>
</evidence>
<proteinExistence type="predicted"/>
<evidence type="ECO:0000256" key="1">
    <source>
        <dbReference type="ARBA" id="ARBA00004651"/>
    </source>
</evidence>
<reference evidence="11 12" key="1">
    <citation type="submission" date="2019-04" db="EMBL/GenBank/DDBJ databases">
        <authorList>
            <person name="Van Vliet M D."/>
        </authorList>
    </citation>
    <scope>NUCLEOTIDE SEQUENCE [LARGE SCALE GENOMIC DNA]</scope>
    <source>
        <strain evidence="11 12">F21</strain>
    </source>
</reference>
<dbReference type="AlphaFoldDB" id="A0A6C2UQS7"/>
<organism evidence="11 12">
    <name type="scientific">Pontiella sulfatireligans</name>
    <dbReference type="NCBI Taxonomy" id="2750658"/>
    <lineage>
        <taxon>Bacteria</taxon>
        <taxon>Pseudomonadati</taxon>
        <taxon>Kiritimatiellota</taxon>
        <taxon>Kiritimatiellia</taxon>
        <taxon>Kiritimatiellales</taxon>
        <taxon>Pontiellaceae</taxon>
        <taxon>Pontiella</taxon>
    </lineage>
</organism>
<feature type="transmembrane region" description="Helical" evidence="10">
    <location>
        <begin position="50"/>
        <end position="74"/>
    </location>
</feature>
<evidence type="ECO:0000256" key="10">
    <source>
        <dbReference type="SAM" id="Phobius"/>
    </source>
</evidence>
<dbReference type="Proteomes" id="UP000346198">
    <property type="component" value="Unassembled WGS sequence"/>
</dbReference>
<dbReference type="NCBIfam" id="TIGR00797">
    <property type="entry name" value="matE"/>
    <property type="match status" value="1"/>
</dbReference>
<feature type="transmembrane region" description="Helical" evidence="10">
    <location>
        <begin position="357"/>
        <end position="376"/>
    </location>
</feature>
<evidence type="ECO:0000256" key="7">
    <source>
        <dbReference type="ARBA" id="ARBA00023065"/>
    </source>
</evidence>
<dbReference type="GO" id="GO:0006811">
    <property type="term" value="P:monoatomic ion transport"/>
    <property type="evidence" value="ECO:0007669"/>
    <property type="project" value="UniProtKB-KW"/>
</dbReference>
<evidence type="ECO:0000256" key="5">
    <source>
        <dbReference type="ARBA" id="ARBA00022692"/>
    </source>
</evidence>
<accession>A0A6C2UQS7</accession>
<dbReference type="GO" id="GO:0042910">
    <property type="term" value="F:xenobiotic transmembrane transporter activity"/>
    <property type="evidence" value="ECO:0007669"/>
    <property type="project" value="InterPro"/>
</dbReference>
<keyword evidence="8 10" id="KW-0472">Membrane</keyword>
<feature type="transmembrane region" description="Helical" evidence="10">
    <location>
        <begin position="388"/>
        <end position="405"/>
    </location>
</feature>
<dbReference type="InterPro" id="IPR048279">
    <property type="entry name" value="MdtK-like"/>
</dbReference>
<evidence type="ECO:0000256" key="4">
    <source>
        <dbReference type="ARBA" id="ARBA00022475"/>
    </source>
</evidence>
<feature type="transmembrane region" description="Helical" evidence="10">
    <location>
        <begin position="163"/>
        <end position="184"/>
    </location>
</feature>
<keyword evidence="3" id="KW-0050">Antiport</keyword>
<keyword evidence="5 10" id="KW-0812">Transmembrane</keyword>
<name>A0A6C2UQS7_9BACT</name>
<feature type="transmembrane region" description="Helical" evidence="10">
    <location>
        <begin position="12"/>
        <end position="30"/>
    </location>
</feature>
<comment type="subcellular location">
    <subcellularLocation>
        <location evidence="1">Cell membrane</location>
        <topology evidence="1">Multi-pass membrane protein</topology>
    </subcellularLocation>
</comment>
<evidence type="ECO:0000313" key="11">
    <source>
        <dbReference type="EMBL" id="VGO22650.1"/>
    </source>
</evidence>
<dbReference type="PANTHER" id="PTHR43298:SF2">
    <property type="entry name" value="FMN_FAD EXPORTER YEEO-RELATED"/>
    <property type="match status" value="1"/>
</dbReference>
<keyword evidence="4" id="KW-1003">Cell membrane</keyword>
<feature type="transmembrane region" description="Helical" evidence="10">
    <location>
        <begin position="190"/>
        <end position="214"/>
    </location>
</feature>
<keyword evidence="2" id="KW-0813">Transport</keyword>
<sequence length="448" mass="48040">MSKLLKGSVKAHLFRLTLPGIGGMFAIMVFNLTDTYFVSRLGTEELAAMGFTFSVVMIIGALAIGFSTGSASIITRAIGAGDWTLARRTTSDGLVLTIIGTAVVSVLGYFTITPVFTMLGASGHVLELVREYMQIWFIGAVFAIMPPVTDGCLRSAGDMVRPVIVMCTCAVINCILDPILIFGWGPFPAMGMAGAALATVVARGLGATASLALLHFKLNLINWQVPHIRELLHSWSQIIRLGIPAALTQALNPVAQGFYIRLAAGIGGVQAVAAMATGTRIESIIFIIAMAYSTAITPFVGHNYGAKAYGRVQETRRLSTRFAFLYSGATFLLLLPFAHLISSIFSDNPEVVRMSTIYLLVAALGHAGVHICTWMSQLLNVIGRPRPVVAISLSRVFLFIMPFSLLGSRFFGFTGLVAGLALANLFAGWAAYLATRSQLRKPDAEFAY</sequence>
<feature type="transmembrane region" description="Helical" evidence="10">
    <location>
        <begin position="94"/>
        <end position="112"/>
    </location>
</feature>
<evidence type="ECO:0000256" key="2">
    <source>
        <dbReference type="ARBA" id="ARBA00022448"/>
    </source>
</evidence>
<feature type="transmembrane region" description="Helical" evidence="10">
    <location>
        <begin position="411"/>
        <end position="432"/>
    </location>
</feature>
<dbReference type="InterPro" id="IPR002528">
    <property type="entry name" value="MATE_fam"/>
</dbReference>
<dbReference type="EMBL" id="CAAHFH010000002">
    <property type="protein sequence ID" value="VGO22650.1"/>
    <property type="molecule type" value="Genomic_DNA"/>
</dbReference>
<feature type="transmembrane region" description="Helical" evidence="10">
    <location>
        <begin position="258"/>
        <end position="277"/>
    </location>
</feature>
<dbReference type="Pfam" id="PF01554">
    <property type="entry name" value="MatE"/>
    <property type="match status" value="2"/>
</dbReference>
<keyword evidence="7" id="KW-0406">Ion transport</keyword>
<protein>
    <recommendedName>
        <fullName evidence="9">Multidrug-efflux transporter</fullName>
    </recommendedName>
</protein>
<dbReference type="RefSeq" id="WP_136064164.1">
    <property type="nucleotide sequence ID" value="NZ_CAAHFH010000002.1"/>
</dbReference>
<dbReference type="GO" id="GO:0005886">
    <property type="term" value="C:plasma membrane"/>
    <property type="evidence" value="ECO:0007669"/>
    <property type="project" value="UniProtKB-SubCell"/>
</dbReference>
<feature type="transmembrane region" description="Helical" evidence="10">
    <location>
        <begin position="283"/>
        <end position="301"/>
    </location>
</feature>
<dbReference type="GO" id="GO:0015297">
    <property type="term" value="F:antiporter activity"/>
    <property type="evidence" value="ECO:0007669"/>
    <property type="project" value="UniProtKB-KW"/>
</dbReference>
<dbReference type="PIRSF" id="PIRSF006603">
    <property type="entry name" value="DinF"/>
    <property type="match status" value="1"/>
</dbReference>
<gene>
    <name evidence="11" type="primary">mepA</name>
    <name evidence="11" type="ORF">SCARR_04745</name>
</gene>
<evidence type="ECO:0000256" key="3">
    <source>
        <dbReference type="ARBA" id="ARBA00022449"/>
    </source>
</evidence>
<evidence type="ECO:0000256" key="8">
    <source>
        <dbReference type="ARBA" id="ARBA00023136"/>
    </source>
</evidence>